<proteinExistence type="inferred from homology"/>
<keyword evidence="3" id="KW-0808">Transferase</keyword>
<evidence type="ECO:0000256" key="3">
    <source>
        <dbReference type="ARBA" id="ARBA00022679"/>
    </source>
</evidence>
<dbReference type="PANTHER" id="PTHR48043">
    <property type="entry name" value="EG:EG0003.4 PROTEIN-RELATED"/>
    <property type="match status" value="1"/>
</dbReference>
<dbReference type="EMBL" id="JAPWTJ010000269">
    <property type="protein sequence ID" value="KAJ8980277.1"/>
    <property type="molecule type" value="Genomic_DNA"/>
</dbReference>
<reference evidence="5" key="1">
    <citation type="journal article" date="2023" name="Insect Mol. Biol.">
        <title>Genome sequencing provides insights into the evolution of gene families encoding plant cell wall-degrading enzymes in longhorned beetles.</title>
        <authorList>
            <person name="Shin N.R."/>
            <person name="Okamura Y."/>
            <person name="Kirsch R."/>
            <person name="Pauchet Y."/>
        </authorList>
    </citation>
    <scope>NUCLEOTIDE SEQUENCE</scope>
    <source>
        <strain evidence="5">MMC_N1</strain>
    </source>
</reference>
<comment type="caution">
    <text evidence="5">The sequence shown here is derived from an EMBL/GenBank/DDBJ whole genome shotgun (WGS) entry which is preliminary data.</text>
</comment>
<evidence type="ECO:0000313" key="5">
    <source>
        <dbReference type="EMBL" id="KAJ8980277.1"/>
    </source>
</evidence>
<dbReference type="Proteomes" id="UP001162164">
    <property type="component" value="Unassembled WGS sequence"/>
</dbReference>
<keyword evidence="2" id="KW-0328">Glycosyltransferase</keyword>
<comment type="similarity">
    <text evidence="1">Belongs to the UDP-glycosyltransferase family.</text>
</comment>
<dbReference type="Pfam" id="PF00201">
    <property type="entry name" value="UDPGT"/>
    <property type="match status" value="1"/>
</dbReference>
<evidence type="ECO:0000256" key="2">
    <source>
        <dbReference type="ARBA" id="ARBA00022676"/>
    </source>
</evidence>
<dbReference type="CDD" id="cd03784">
    <property type="entry name" value="GT1_Gtf-like"/>
    <property type="match status" value="1"/>
</dbReference>
<evidence type="ECO:0000256" key="4">
    <source>
        <dbReference type="SAM" id="Phobius"/>
    </source>
</evidence>
<name>A0ABQ9JQU3_9CUCU</name>
<keyword evidence="6" id="KW-1185">Reference proteome</keyword>
<evidence type="ECO:0000313" key="6">
    <source>
        <dbReference type="Proteomes" id="UP001162164"/>
    </source>
</evidence>
<dbReference type="SUPFAM" id="SSF53756">
    <property type="entry name" value="UDP-Glycosyltransferase/glycogen phosphorylase"/>
    <property type="match status" value="1"/>
</dbReference>
<keyword evidence="4" id="KW-1133">Transmembrane helix</keyword>
<evidence type="ECO:0000256" key="1">
    <source>
        <dbReference type="ARBA" id="ARBA00009995"/>
    </source>
</evidence>
<keyword evidence="4" id="KW-0472">Membrane</keyword>
<sequence>MIYAIDTIETDNMTNLMQPLTPYIIHHLFRRPHKKSELYDMGRMSFLGQLSWVHTIGLTYTENVLKVKEVQELLKSNETFDLVLQEHFMNEAMMIFAHKFKCPLVLLAPGPPTIFNNHLFANPSPTAYVPNLLANFGSYMTFWERLKNTYYDIAGELFVHNVILPKQADILKRTIPGAPDLKDILYNASLMLLTSHISLRDPAPLLPNIKEIGGYHVGTGKPLPTDLQKFLDDATDGVIVFSMGSNLKSADFPEDKKAAVIKVFSKMKQKILWKFEEDLPEKPKNVKIMEWIPQRDVLAHPNVIAFITHVGLLGTIEAVYHGVPLLGLPIFWDQEKNIEDAVRKGFGLKVAFQDLTEETFGLAINELVSNPKYRENAKLRSRILHDQPTKQMDDAVFWIEYVIRYKGAPHLKSAGLHLRWYQRYLVDVLLLFVLISLSIFKITRENCFS</sequence>
<dbReference type="PANTHER" id="PTHR48043:SF159">
    <property type="entry name" value="EG:EG0003.4 PROTEIN-RELATED"/>
    <property type="match status" value="1"/>
</dbReference>
<feature type="transmembrane region" description="Helical" evidence="4">
    <location>
        <begin position="420"/>
        <end position="440"/>
    </location>
</feature>
<dbReference type="InterPro" id="IPR050271">
    <property type="entry name" value="UDP-glycosyltransferase"/>
</dbReference>
<organism evidence="5 6">
    <name type="scientific">Molorchus minor</name>
    <dbReference type="NCBI Taxonomy" id="1323400"/>
    <lineage>
        <taxon>Eukaryota</taxon>
        <taxon>Metazoa</taxon>
        <taxon>Ecdysozoa</taxon>
        <taxon>Arthropoda</taxon>
        <taxon>Hexapoda</taxon>
        <taxon>Insecta</taxon>
        <taxon>Pterygota</taxon>
        <taxon>Neoptera</taxon>
        <taxon>Endopterygota</taxon>
        <taxon>Coleoptera</taxon>
        <taxon>Polyphaga</taxon>
        <taxon>Cucujiformia</taxon>
        <taxon>Chrysomeloidea</taxon>
        <taxon>Cerambycidae</taxon>
        <taxon>Lamiinae</taxon>
        <taxon>Monochamini</taxon>
        <taxon>Molorchus</taxon>
    </lineage>
</organism>
<protein>
    <recommendedName>
        <fullName evidence="7">UDP-glucuronosyltransferase</fullName>
    </recommendedName>
</protein>
<gene>
    <name evidence="5" type="ORF">NQ317_005135</name>
</gene>
<dbReference type="InterPro" id="IPR002213">
    <property type="entry name" value="UDP_glucos_trans"/>
</dbReference>
<dbReference type="Gene3D" id="3.40.50.2000">
    <property type="entry name" value="Glycogen Phosphorylase B"/>
    <property type="match status" value="1"/>
</dbReference>
<evidence type="ECO:0008006" key="7">
    <source>
        <dbReference type="Google" id="ProtNLM"/>
    </source>
</evidence>
<keyword evidence="4" id="KW-0812">Transmembrane</keyword>
<accession>A0ABQ9JQU3</accession>